<dbReference type="Pfam" id="PF01638">
    <property type="entry name" value="HxlR"/>
    <property type="match status" value="1"/>
</dbReference>
<dbReference type="Proteomes" id="UP000192374">
    <property type="component" value="Unassembled WGS sequence"/>
</dbReference>
<dbReference type="EMBL" id="MVIC01000003">
    <property type="protein sequence ID" value="ORB17682.1"/>
    <property type="molecule type" value="Genomic_DNA"/>
</dbReference>
<sequence>MRQTSFADFHCSLARSLDLIGDWWTPLIIRDLALGLERFDDLAANLGISRNLLTNRLKGLVEANIVERVRYSERPPRDRYRLTAAGRDLVPILIALTAWGDRWAAPPDGPPMLFSHEGHPCTPTVCCSTCGQPLSRDTLEVALGPGAAPGPGTHLITRLLQQESNDPQGSST</sequence>
<evidence type="ECO:0000256" key="2">
    <source>
        <dbReference type="ARBA" id="ARBA00023125"/>
    </source>
</evidence>
<evidence type="ECO:0000313" key="7">
    <source>
        <dbReference type="Proteomes" id="UP000192374"/>
    </source>
</evidence>
<keyword evidence="2" id="KW-0238">DNA-binding</keyword>
<gene>
    <name evidence="6" type="ORF">BST37_02780</name>
    <name evidence="5" type="ORF">MNVI_10920</name>
</gene>
<dbReference type="InterPro" id="IPR036390">
    <property type="entry name" value="WH_DNA-bd_sf"/>
</dbReference>
<dbReference type="AlphaFoldDB" id="A0A7I7PB15"/>
<accession>A0A7I7PB15</accession>
<dbReference type="SUPFAM" id="SSF46785">
    <property type="entry name" value="Winged helix' DNA-binding domain"/>
    <property type="match status" value="1"/>
</dbReference>
<dbReference type="InterPro" id="IPR011991">
    <property type="entry name" value="ArsR-like_HTH"/>
</dbReference>
<dbReference type="InterPro" id="IPR036388">
    <property type="entry name" value="WH-like_DNA-bd_sf"/>
</dbReference>
<dbReference type="RefSeq" id="WP_083085284.1">
    <property type="nucleotide sequence ID" value="NZ_AP022583.1"/>
</dbReference>
<evidence type="ECO:0000313" key="8">
    <source>
        <dbReference type="Proteomes" id="UP000466894"/>
    </source>
</evidence>
<feature type="domain" description="HTH hxlR-type" evidence="4">
    <location>
        <begin position="11"/>
        <end position="108"/>
    </location>
</feature>
<name>A0A7I7PB15_9MYCO</name>
<reference evidence="6 7" key="1">
    <citation type="submission" date="2017-02" db="EMBL/GenBank/DDBJ databases">
        <title>The new phylogeny of genus Mycobacterium.</title>
        <authorList>
            <person name="Tortoli E."/>
            <person name="Trovato A."/>
            <person name="Cirillo D.M."/>
        </authorList>
    </citation>
    <scope>NUCLEOTIDE SEQUENCE [LARGE SCALE GENOMIC DNA]</scope>
    <source>
        <strain evidence="6 7">DSM 45145</strain>
    </source>
</reference>
<dbReference type="PANTHER" id="PTHR33204">
    <property type="entry name" value="TRANSCRIPTIONAL REGULATOR, MARR FAMILY"/>
    <property type="match status" value="1"/>
</dbReference>
<dbReference type="Gene3D" id="1.10.10.10">
    <property type="entry name" value="Winged helix-like DNA-binding domain superfamily/Winged helix DNA-binding domain"/>
    <property type="match status" value="1"/>
</dbReference>
<reference evidence="5 8" key="2">
    <citation type="journal article" date="2019" name="Emerg. Microbes Infect.">
        <title>Comprehensive subspecies identification of 175 nontuberculous mycobacteria species based on 7547 genomic profiles.</title>
        <authorList>
            <person name="Matsumoto Y."/>
            <person name="Kinjo T."/>
            <person name="Motooka D."/>
            <person name="Nabeya D."/>
            <person name="Jung N."/>
            <person name="Uechi K."/>
            <person name="Horii T."/>
            <person name="Iida T."/>
            <person name="Fujita J."/>
            <person name="Nakamura S."/>
        </authorList>
    </citation>
    <scope>NUCLEOTIDE SEQUENCE [LARGE SCALE GENOMIC DNA]</scope>
    <source>
        <strain evidence="5 8">JCM 16367</strain>
    </source>
</reference>
<dbReference type="InterPro" id="IPR002577">
    <property type="entry name" value="HTH_HxlR"/>
</dbReference>
<protein>
    <submittedName>
        <fullName evidence="5 6">Transcriptional regulator</fullName>
    </submittedName>
</protein>
<dbReference type="KEGG" id="mnv:MNVI_10920"/>
<evidence type="ECO:0000256" key="1">
    <source>
        <dbReference type="ARBA" id="ARBA00023015"/>
    </source>
</evidence>
<keyword evidence="1" id="KW-0805">Transcription regulation</keyword>
<evidence type="ECO:0000256" key="3">
    <source>
        <dbReference type="ARBA" id="ARBA00023163"/>
    </source>
</evidence>
<keyword evidence="7" id="KW-1185">Reference proteome</keyword>
<reference evidence="5" key="3">
    <citation type="submission" date="2020-02" db="EMBL/GenBank/DDBJ databases">
        <authorList>
            <person name="Matsumoto Y."/>
            <person name="Motooka D."/>
            <person name="Nakamura S."/>
        </authorList>
    </citation>
    <scope>NUCLEOTIDE SEQUENCE</scope>
    <source>
        <strain evidence="5">JCM 16367</strain>
    </source>
</reference>
<dbReference type="PANTHER" id="PTHR33204:SF18">
    <property type="entry name" value="TRANSCRIPTIONAL REGULATORY PROTEIN"/>
    <property type="match status" value="1"/>
</dbReference>
<dbReference type="PROSITE" id="PS51118">
    <property type="entry name" value="HTH_HXLR"/>
    <property type="match status" value="1"/>
</dbReference>
<dbReference type="EMBL" id="AP022583">
    <property type="protein sequence ID" value="BBY05774.1"/>
    <property type="molecule type" value="Genomic_DNA"/>
</dbReference>
<dbReference type="OrthoDB" id="5183359at2"/>
<dbReference type="CDD" id="cd00090">
    <property type="entry name" value="HTH_ARSR"/>
    <property type="match status" value="1"/>
</dbReference>
<organism evidence="5 8">
    <name type="scientific">Mycobacterium noviomagense</name>
    <dbReference type="NCBI Taxonomy" id="459858"/>
    <lineage>
        <taxon>Bacteria</taxon>
        <taxon>Bacillati</taxon>
        <taxon>Actinomycetota</taxon>
        <taxon>Actinomycetes</taxon>
        <taxon>Mycobacteriales</taxon>
        <taxon>Mycobacteriaceae</taxon>
        <taxon>Mycobacterium</taxon>
    </lineage>
</organism>
<keyword evidence="3" id="KW-0804">Transcription</keyword>
<proteinExistence type="predicted"/>
<evidence type="ECO:0000313" key="6">
    <source>
        <dbReference type="EMBL" id="ORB17682.1"/>
    </source>
</evidence>
<dbReference type="Proteomes" id="UP000466894">
    <property type="component" value="Chromosome"/>
</dbReference>
<dbReference type="GO" id="GO:0003677">
    <property type="term" value="F:DNA binding"/>
    <property type="evidence" value="ECO:0007669"/>
    <property type="project" value="UniProtKB-KW"/>
</dbReference>
<evidence type="ECO:0000313" key="5">
    <source>
        <dbReference type="EMBL" id="BBY05774.1"/>
    </source>
</evidence>
<evidence type="ECO:0000259" key="4">
    <source>
        <dbReference type="PROSITE" id="PS51118"/>
    </source>
</evidence>